<organism evidence="2 3">
    <name type="scientific">Staphylotrichum tortipilum</name>
    <dbReference type="NCBI Taxonomy" id="2831512"/>
    <lineage>
        <taxon>Eukaryota</taxon>
        <taxon>Fungi</taxon>
        <taxon>Dikarya</taxon>
        <taxon>Ascomycota</taxon>
        <taxon>Pezizomycotina</taxon>
        <taxon>Sordariomycetes</taxon>
        <taxon>Sordariomycetidae</taxon>
        <taxon>Sordariales</taxon>
        <taxon>Chaetomiaceae</taxon>
        <taxon>Staphylotrichum</taxon>
    </lineage>
</organism>
<dbReference type="AlphaFoldDB" id="A0AAN6RUS1"/>
<evidence type="ECO:0000256" key="1">
    <source>
        <dbReference type="SAM" id="Phobius"/>
    </source>
</evidence>
<comment type="caution">
    <text evidence="2">The sequence shown here is derived from an EMBL/GenBank/DDBJ whole genome shotgun (WGS) entry which is preliminary data.</text>
</comment>
<dbReference type="Proteomes" id="UP001303889">
    <property type="component" value="Unassembled WGS sequence"/>
</dbReference>
<sequence>MKQQLRTALRELLLQGALATASSLLLVVILLFTLATTWAEHATERQEPLGWWTSTDVGTTILVVRVLQGLLTVTATAAISTTFTPRTSLETVFDTATVYDVTAGIGPFNSSYVAPFLKYWTTDNITTVPYSYSSVAANLITNNLFSTVAAPLHCQPSERNLDCASYTLSGGLSLAAPWTPPGNPDHQLVRIPNTPAVQIEFQGRSGPKDFPAEDCILLGSNDTLIAAELCLSLTPNGSLHAGLFLCNGTTPSSTCLPSTLSPGTQPNLTTTLTLSSLTTTLLTSRSNLTILSLSSPSLPSPLPFTPTSLAAFRAALIWQLDYPRSGIPAPSSPLELFWSGQLDLDDTFTDGVVLQCFRSLLAFPVWLFNANNYGNTQLSNKVLNADLPGEFYTRAGVVRPLVKLKFDGRLVGVFVVLEGVVVVVLWVGLVWLFVPWWGKGGGTAFPVVDFLVGAEVEMGKGLVGEKEVVERMGGARVRARGGEPA</sequence>
<keyword evidence="1" id="KW-0472">Membrane</keyword>
<gene>
    <name evidence="2" type="ORF">C8A05DRAFT_32981</name>
</gene>
<protein>
    <submittedName>
        <fullName evidence="2">Uncharacterized protein</fullName>
    </submittedName>
</protein>
<evidence type="ECO:0000313" key="2">
    <source>
        <dbReference type="EMBL" id="KAK3903288.1"/>
    </source>
</evidence>
<feature type="transmembrane region" description="Helical" evidence="1">
    <location>
        <begin position="410"/>
        <end position="434"/>
    </location>
</feature>
<evidence type="ECO:0000313" key="3">
    <source>
        <dbReference type="Proteomes" id="UP001303889"/>
    </source>
</evidence>
<accession>A0AAN6RUS1</accession>
<feature type="transmembrane region" description="Helical" evidence="1">
    <location>
        <begin position="59"/>
        <end position="79"/>
    </location>
</feature>
<reference evidence="2" key="1">
    <citation type="journal article" date="2023" name="Mol. Phylogenet. Evol.">
        <title>Genome-scale phylogeny and comparative genomics of the fungal order Sordariales.</title>
        <authorList>
            <person name="Hensen N."/>
            <person name="Bonometti L."/>
            <person name="Westerberg I."/>
            <person name="Brannstrom I.O."/>
            <person name="Guillou S."/>
            <person name="Cros-Aarteil S."/>
            <person name="Calhoun S."/>
            <person name="Haridas S."/>
            <person name="Kuo A."/>
            <person name="Mondo S."/>
            <person name="Pangilinan J."/>
            <person name="Riley R."/>
            <person name="LaButti K."/>
            <person name="Andreopoulos B."/>
            <person name="Lipzen A."/>
            <person name="Chen C."/>
            <person name="Yan M."/>
            <person name="Daum C."/>
            <person name="Ng V."/>
            <person name="Clum A."/>
            <person name="Steindorff A."/>
            <person name="Ohm R.A."/>
            <person name="Martin F."/>
            <person name="Silar P."/>
            <person name="Natvig D.O."/>
            <person name="Lalanne C."/>
            <person name="Gautier V."/>
            <person name="Ament-Velasquez S.L."/>
            <person name="Kruys A."/>
            <person name="Hutchinson M.I."/>
            <person name="Powell A.J."/>
            <person name="Barry K."/>
            <person name="Miller A.N."/>
            <person name="Grigoriev I.V."/>
            <person name="Debuchy R."/>
            <person name="Gladieux P."/>
            <person name="Hiltunen Thoren M."/>
            <person name="Johannesson H."/>
        </authorList>
    </citation>
    <scope>NUCLEOTIDE SEQUENCE</scope>
    <source>
        <strain evidence="2">CBS 103.79</strain>
    </source>
</reference>
<keyword evidence="1" id="KW-0812">Transmembrane</keyword>
<keyword evidence="1" id="KW-1133">Transmembrane helix</keyword>
<name>A0AAN6RUS1_9PEZI</name>
<reference evidence="2" key="2">
    <citation type="submission" date="2023-05" db="EMBL/GenBank/DDBJ databases">
        <authorList>
            <consortium name="Lawrence Berkeley National Laboratory"/>
            <person name="Steindorff A."/>
            <person name="Hensen N."/>
            <person name="Bonometti L."/>
            <person name="Westerberg I."/>
            <person name="Brannstrom I.O."/>
            <person name="Guillou S."/>
            <person name="Cros-Aarteil S."/>
            <person name="Calhoun S."/>
            <person name="Haridas S."/>
            <person name="Kuo A."/>
            <person name="Mondo S."/>
            <person name="Pangilinan J."/>
            <person name="Riley R."/>
            <person name="Labutti K."/>
            <person name="Andreopoulos B."/>
            <person name="Lipzen A."/>
            <person name="Chen C."/>
            <person name="Yanf M."/>
            <person name="Daum C."/>
            <person name="Ng V."/>
            <person name="Clum A."/>
            <person name="Ohm R."/>
            <person name="Martin F."/>
            <person name="Silar P."/>
            <person name="Natvig D."/>
            <person name="Lalanne C."/>
            <person name="Gautier V."/>
            <person name="Ament-Velasquez S.L."/>
            <person name="Kruys A."/>
            <person name="Hutchinson M.I."/>
            <person name="Powell A.J."/>
            <person name="Barry K."/>
            <person name="Miller A.N."/>
            <person name="Grigoriev I.V."/>
            <person name="Debuchy R."/>
            <person name="Gladieux P."/>
            <person name="Thoren M.H."/>
            <person name="Johannesson H."/>
        </authorList>
    </citation>
    <scope>NUCLEOTIDE SEQUENCE</scope>
    <source>
        <strain evidence="2">CBS 103.79</strain>
    </source>
</reference>
<dbReference type="EMBL" id="MU855457">
    <property type="protein sequence ID" value="KAK3903288.1"/>
    <property type="molecule type" value="Genomic_DNA"/>
</dbReference>
<feature type="transmembrane region" description="Helical" evidence="1">
    <location>
        <begin position="12"/>
        <end position="39"/>
    </location>
</feature>
<proteinExistence type="predicted"/>
<keyword evidence="3" id="KW-1185">Reference proteome</keyword>